<accession>A0A382F0F4</accession>
<evidence type="ECO:0000313" key="1">
    <source>
        <dbReference type="EMBL" id="SVB56486.1"/>
    </source>
</evidence>
<name>A0A382F0F4_9ZZZZ</name>
<reference evidence="1" key="1">
    <citation type="submission" date="2018-05" db="EMBL/GenBank/DDBJ databases">
        <authorList>
            <person name="Lanie J.A."/>
            <person name="Ng W.-L."/>
            <person name="Kazmierczak K.M."/>
            <person name="Andrzejewski T.M."/>
            <person name="Davidsen T.M."/>
            <person name="Wayne K.J."/>
            <person name="Tettelin H."/>
            <person name="Glass J.I."/>
            <person name="Rusch D."/>
            <person name="Podicherti R."/>
            <person name="Tsui H.-C.T."/>
            <person name="Winkler M.E."/>
        </authorList>
    </citation>
    <scope>NUCLEOTIDE SEQUENCE</scope>
</reference>
<proteinExistence type="predicted"/>
<feature type="non-terminal residue" evidence="1">
    <location>
        <position position="48"/>
    </location>
</feature>
<dbReference type="EMBL" id="UINC01047337">
    <property type="protein sequence ID" value="SVB56486.1"/>
    <property type="molecule type" value="Genomic_DNA"/>
</dbReference>
<organism evidence="1">
    <name type="scientific">marine metagenome</name>
    <dbReference type="NCBI Taxonomy" id="408172"/>
    <lineage>
        <taxon>unclassified sequences</taxon>
        <taxon>metagenomes</taxon>
        <taxon>ecological metagenomes</taxon>
    </lineage>
</organism>
<gene>
    <name evidence="1" type="ORF">METZ01_LOCUS209340</name>
</gene>
<protein>
    <submittedName>
        <fullName evidence="1">Uncharacterized protein</fullName>
    </submittedName>
</protein>
<sequence>MIKLKIKIIFAFIATFIFASATSVLAQDLCEECLENVPQDMVDYVYNM</sequence>
<dbReference type="AlphaFoldDB" id="A0A382F0F4"/>